<dbReference type="Proteomes" id="UP000887580">
    <property type="component" value="Unplaced"/>
</dbReference>
<reference evidence="2" key="1">
    <citation type="submission" date="2022-11" db="UniProtKB">
        <authorList>
            <consortium name="WormBaseParasite"/>
        </authorList>
    </citation>
    <scope>IDENTIFICATION</scope>
</reference>
<protein>
    <submittedName>
        <fullName evidence="2">Amidohydrolase-related domain-containing protein</fullName>
    </submittedName>
</protein>
<dbReference type="WBParaSite" id="PS1159_v2.g9521.t1">
    <property type="protein sequence ID" value="PS1159_v2.g9521.t1"/>
    <property type="gene ID" value="PS1159_v2.g9521"/>
</dbReference>
<proteinExistence type="predicted"/>
<name>A0AC35GWV2_9BILA</name>
<evidence type="ECO:0000313" key="1">
    <source>
        <dbReference type="Proteomes" id="UP000887580"/>
    </source>
</evidence>
<evidence type="ECO:0000313" key="2">
    <source>
        <dbReference type="WBParaSite" id="PS1159_v2.g9521.t1"/>
    </source>
</evidence>
<sequence length="426" mass="48375">MCDYRGKIVEPKLIWINDKFESGIKLKISQNGTIEEIGGDINGDSVELLNFALIPGFINAHSHSFHRYLRGQSGIGCQESDTFWKWRDAMYKLVENISYDSFKQLCKGTFEEMLNAGITTVGEFHYVHHENDRFDLDKAVIEAAQEVGIRLVLIETLYSRSGFNADTVNKEQKRFESKADEFITHLKVLEKYTNSTTTIAVAAHSTRAVGTEGIQNLWKYASENNKPFHIHLEEQPKEIEDCINSFHRLRPTELLLDKIYPITSKITVVHCTYTLREHLNVFSKKSVNICICPLTEGFLGDGIPDINDSDQLCLGTDCNNRINFLEEMRWLTYCQNMKHNRRNCCKLDATKLLQIATVNGAKSLGLEKVVGKFEVGQQFDYIGFNLESKRLNEFKAPNMLLDAVVFGAGNEEIAAVGVAGIERKQK</sequence>
<accession>A0AC35GWV2</accession>
<organism evidence="1 2">
    <name type="scientific">Panagrolaimus sp. PS1159</name>
    <dbReference type="NCBI Taxonomy" id="55785"/>
    <lineage>
        <taxon>Eukaryota</taxon>
        <taxon>Metazoa</taxon>
        <taxon>Ecdysozoa</taxon>
        <taxon>Nematoda</taxon>
        <taxon>Chromadorea</taxon>
        <taxon>Rhabditida</taxon>
        <taxon>Tylenchina</taxon>
        <taxon>Panagrolaimomorpha</taxon>
        <taxon>Panagrolaimoidea</taxon>
        <taxon>Panagrolaimidae</taxon>
        <taxon>Panagrolaimus</taxon>
    </lineage>
</organism>